<evidence type="ECO:0000256" key="1">
    <source>
        <dbReference type="SAM" id="Phobius"/>
    </source>
</evidence>
<evidence type="ECO:0000313" key="2">
    <source>
        <dbReference type="EMBL" id="CCO48363.1"/>
    </source>
</evidence>
<comment type="caution">
    <text evidence="2">The sequence shown here is derived from an EMBL/GenBank/DDBJ whole genome shotgun (WGS) entry which is preliminary data.</text>
</comment>
<feature type="transmembrane region" description="Helical" evidence="1">
    <location>
        <begin position="50"/>
        <end position="71"/>
    </location>
</feature>
<keyword evidence="1" id="KW-0812">Transmembrane</keyword>
<evidence type="ECO:0000313" key="3">
    <source>
        <dbReference type="Proteomes" id="UP000018211"/>
    </source>
</evidence>
<reference evidence="2 3" key="1">
    <citation type="journal article" date="2013" name="ISME J.">
        <title>Comparative genomics of pathogenic lineages of Vibrio nigripulchritudo identifies virulence-associated traits.</title>
        <authorList>
            <person name="Goudenege D."/>
            <person name="Labreuche Y."/>
            <person name="Krin E."/>
            <person name="Ansquer D."/>
            <person name="Mangenot S."/>
            <person name="Calteau A."/>
            <person name="Medigue C."/>
            <person name="Mazel D."/>
            <person name="Polz M.F."/>
            <person name="Le Roux F."/>
        </authorList>
    </citation>
    <scope>NUCLEOTIDE SEQUENCE [LARGE SCALE GENOMIC DNA]</scope>
    <source>
        <strain evidence="2 3">SOn1</strain>
    </source>
</reference>
<name>A0AAV2VVE4_9VIBR</name>
<proteinExistence type="predicted"/>
<sequence>MKNNLAISIAKLHEPMDRALLRALSLLLGFGHVALFMWEPTQYAEDIGGFDVFLGPLFVFSVCSSMVYGIGFKPRFWLWQVVFSPYISMPALIFFTVMRFVA</sequence>
<dbReference type="RefSeq" id="WP_022551122.1">
    <property type="nucleotide sequence ID" value="NZ_LK391965.1"/>
</dbReference>
<gene>
    <name evidence="2" type="ORF">VIBNISOn1_50038</name>
</gene>
<dbReference type="Pfam" id="PF09600">
    <property type="entry name" value="Cyd_oper_YbgE"/>
    <property type="match status" value="1"/>
</dbReference>
<organism evidence="2 3">
    <name type="scientific">Vibrio nigripulchritudo SOn1</name>
    <dbReference type="NCBI Taxonomy" id="1238450"/>
    <lineage>
        <taxon>Bacteria</taxon>
        <taxon>Pseudomonadati</taxon>
        <taxon>Pseudomonadota</taxon>
        <taxon>Gammaproteobacteria</taxon>
        <taxon>Vibrionales</taxon>
        <taxon>Vibrionaceae</taxon>
        <taxon>Vibrio</taxon>
    </lineage>
</organism>
<feature type="transmembrane region" description="Helical" evidence="1">
    <location>
        <begin position="77"/>
        <end position="101"/>
    </location>
</feature>
<feature type="transmembrane region" description="Helical" evidence="1">
    <location>
        <begin position="20"/>
        <end position="38"/>
    </location>
</feature>
<dbReference type="GeneID" id="97540674"/>
<dbReference type="NCBIfam" id="TIGR02112">
    <property type="entry name" value="cyd_oper_ybgE"/>
    <property type="match status" value="1"/>
</dbReference>
<dbReference type="EMBL" id="CAOF01000142">
    <property type="protein sequence ID" value="CCO48363.1"/>
    <property type="molecule type" value="Genomic_DNA"/>
</dbReference>
<dbReference type="InterPro" id="IPR011846">
    <property type="entry name" value="Cyd_oper_YbgE"/>
</dbReference>
<dbReference type="AlphaFoldDB" id="A0AAV2VVE4"/>
<keyword evidence="1" id="KW-1133">Transmembrane helix</keyword>
<protein>
    <submittedName>
        <fullName evidence="2">Cyd operon protein YbgE</fullName>
    </submittedName>
</protein>
<keyword evidence="1" id="KW-0472">Membrane</keyword>
<dbReference type="Proteomes" id="UP000018211">
    <property type="component" value="Unassembled WGS sequence"/>
</dbReference>
<accession>A0AAV2VVE4</accession>